<dbReference type="Pfam" id="PF02747">
    <property type="entry name" value="PCNA_C"/>
    <property type="match status" value="1"/>
</dbReference>
<dbReference type="EMBL" id="LWDP01000004">
    <property type="protein sequence ID" value="ORD95062.1"/>
    <property type="molecule type" value="Genomic_DNA"/>
</dbReference>
<evidence type="ECO:0000256" key="3">
    <source>
        <dbReference type="RuleBase" id="RU000641"/>
    </source>
</evidence>
<dbReference type="PANTHER" id="PTHR11352">
    <property type="entry name" value="PROLIFERATING CELL NUCLEAR ANTIGEN"/>
    <property type="match status" value="1"/>
</dbReference>
<dbReference type="GO" id="GO:0003677">
    <property type="term" value="F:DNA binding"/>
    <property type="evidence" value="ECO:0007669"/>
    <property type="project" value="UniProtKB-KW"/>
</dbReference>
<name>A0A1Y1SA39_9MICR</name>
<proteinExistence type="inferred from homology"/>
<dbReference type="Gene3D" id="3.70.10.10">
    <property type="match status" value="1"/>
</dbReference>
<feature type="domain" description="Proliferating cell nuclear antigen PCNA N-terminal" evidence="5">
    <location>
        <begin position="21"/>
        <end position="107"/>
    </location>
</feature>
<dbReference type="InterPro" id="IPR022649">
    <property type="entry name" value="Pr_cel_nuc_antig_C"/>
</dbReference>
<comment type="function">
    <text evidence="3">This protein is an auxiliary protein of DNA polymerase delta and is involved in the control of eukaryotic DNA replication by increasing the polymerase's processivity during elongation of the leading strand.</text>
</comment>
<dbReference type="AlphaFoldDB" id="A0A1Y1SA39"/>
<keyword evidence="3" id="KW-0539">Nucleus</keyword>
<protein>
    <recommendedName>
        <fullName evidence="3">DNA sliding clamp PCNA</fullName>
    </recommendedName>
</protein>
<dbReference type="GO" id="GO:0006272">
    <property type="term" value="P:leading strand elongation"/>
    <property type="evidence" value="ECO:0007669"/>
    <property type="project" value="TreeGrafter"/>
</dbReference>
<dbReference type="Pfam" id="PF00705">
    <property type="entry name" value="PCNA_N"/>
    <property type="match status" value="1"/>
</dbReference>
<dbReference type="PRINTS" id="PR00339">
    <property type="entry name" value="PCNACYCLIN"/>
</dbReference>
<evidence type="ECO:0000256" key="1">
    <source>
        <dbReference type="ARBA" id="ARBA00010462"/>
    </source>
</evidence>
<dbReference type="PANTHER" id="PTHR11352:SF0">
    <property type="entry name" value="PROLIFERATING CELL NUCLEAR ANTIGEN"/>
    <property type="match status" value="1"/>
</dbReference>
<dbReference type="GO" id="GO:0030337">
    <property type="term" value="F:DNA polymerase processivity factor activity"/>
    <property type="evidence" value="ECO:0007669"/>
    <property type="project" value="InterPro"/>
</dbReference>
<comment type="subcellular location">
    <subcellularLocation>
        <location evidence="3">Nucleus</location>
    </subcellularLocation>
</comment>
<evidence type="ECO:0000259" key="5">
    <source>
        <dbReference type="Pfam" id="PF00705"/>
    </source>
</evidence>
<comment type="similarity">
    <text evidence="1 4">Belongs to the PCNA family.</text>
</comment>
<dbReference type="InterPro" id="IPR022648">
    <property type="entry name" value="Pr_cel_nuc_antig_N"/>
</dbReference>
<gene>
    <name evidence="7" type="ORF">ECANGB1_2537</name>
</gene>
<keyword evidence="8" id="KW-1185">Reference proteome</keyword>
<dbReference type="GO" id="GO:0005634">
    <property type="term" value="C:nucleus"/>
    <property type="evidence" value="ECO:0007669"/>
    <property type="project" value="UniProtKB-SubCell"/>
</dbReference>
<dbReference type="InterPro" id="IPR046938">
    <property type="entry name" value="DNA_clamp_sf"/>
</dbReference>
<dbReference type="NCBIfam" id="TIGR00590">
    <property type="entry name" value="pcna"/>
    <property type="match status" value="1"/>
</dbReference>
<dbReference type="GO" id="GO:0006275">
    <property type="term" value="P:regulation of DNA replication"/>
    <property type="evidence" value="ECO:0007669"/>
    <property type="project" value="InterPro"/>
</dbReference>
<dbReference type="SUPFAM" id="SSF55979">
    <property type="entry name" value="DNA clamp"/>
    <property type="match status" value="2"/>
</dbReference>
<reference evidence="7 8" key="1">
    <citation type="journal article" date="2017" name="Environ. Microbiol.">
        <title>Decay of the glycolytic pathway and adaptation to intranuclear parasitism within Enterocytozoonidae microsporidia.</title>
        <authorList>
            <person name="Wiredu Boakye D."/>
            <person name="Jaroenlak P."/>
            <person name="Prachumwat A."/>
            <person name="Williams T.A."/>
            <person name="Bateman K.S."/>
            <person name="Itsathitphaisarn O."/>
            <person name="Sritunyalucksana K."/>
            <person name="Paszkiewicz K.H."/>
            <person name="Moore K.A."/>
            <person name="Stentiford G.D."/>
            <person name="Williams B.A."/>
        </authorList>
    </citation>
    <scope>NUCLEOTIDE SEQUENCE [LARGE SCALE GENOMIC DNA]</scope>
    <source>
        <strain evidence="7 8">GB1</strain>
    </source>
</reference>
<keyword evidence="4" id="KW-0235">DNA replication</keyword>
<organism evidence="7 8">
    <name type="scientific">Enterospora canceri</name>
    <dbReference type="NCBI Taxonomy" id="1081671"/>
    <lineage>
        <taxon>Eukaryota</taxon>
        <taxon>Fungi</taxon>
        <taxon>Fungi incertae sedis</taxon>
        <taxon>Microsporidia</taxon>
        <taxon>Enterocytozoonidae</taxon>
        <taxon>Enterospora</taxon>
    </lineage>
</organism>
<dbReference type="VEuPathDB" id="MicrosporidiaDB:ECANGB1_2537"/>
<comment type="caution">
    <text evidence="7">The sequence shown here is derived from an EMBL/GenBank/DDBJ whole genome shotgun (WGS) entry which is preliminary data.</text>
</comment>
<dbReference type="OrthoDB" id="534348at2759"/>
<feature type="domain" description="Proliferating cell nuclear antigen PCNA C-terminal" evidence="6">
    <location>
        <begin position="165"/>
        <end position="285"/>
    </location>
</feature>
<evidence type="ECO:0000313" key="8">
    <source>
        <dbReference type="Proteomes" id="UP000192639"/>
    </source>
</evidence>
<evidence type="ECO:0000256" key="4">
    <source>
        <dbReference type="RuleBase" id="RU003671"/>
    </source>
</evidence>
<dbReference type="InterPro" id="IPR000730">
    <property type="entry name" value="Pr_cel_nuc_antig"/>
</dbReference>
<dbReference type="Proteomes" id="UP000192639">
    <property type="component" value="Unassembled WGS sequence"/>
</dbReference>
<evidence type="ECO:0000259" key="6">
    <source>
        <dbReference type="Pfam" id="PF02747"/>
    </source>
</evidence>
<sequence length="287" mass="32241">MLEIGISFSKKNTVESSYTMNVLKQTFSALEDLVENAVIKISHDGISAQVIDSMHVCLCDVRLSSELFTHFRCDTDVLLTVPLKSFNLLFKNMTVAKDGDSLMISAVEVFRKKKKDENTQTQNDSQNKATRLARANSLTLTNTTESAFLKTSIALLDSEAPEFMLPDTNFQNEIEISAESFRQMKNLGGLFGNKVVFKVQKDEFVVMQKGEGTESCLILKNNENKSIVVNSTMPTQLEINKQYLDTVQKILGLCDKMRVSMSPETPILFEMGLNEYGYIHFFIAPQA</sequence>
<keyword evidence="2 4" id="KW-0238">DNA-binding</keyword>
<accession>A0A1Y1SA39</accession>
<evidence type="ECO:0000313" key="7">
    <source>
        <dbReference type="EMBL" id="ORD95062.1"/>
    </source>
</evidence>
<evidence type="ECO:0000256" key="2">
    <source>
        <dbReference type="ARBA" id="ARBA00023125"/>
    </source>
</evidence>